<dbReference type="AlphaFoldDB" id="A0A0G4HSQ8"/>
<gene>
    <name evidence="2" type="ORF">Cvel_8284</name>
</gene>
<dbReference type="VEuPathDB" id="CryptoDB:Cvel_8284"/>
<dbReference type="EMBL" id="CDMZ01003709">
    <property type="protein sequence ID" value="CEM47323.1"/>
    <property type="molecule type" value="Genomic_DNA"/>
</dbReference>
<protein>
    <recommendedName>
        <fullName evidence="1">Ubiquitin-like domain-containing protein</fullName>
    </recommendedName>
</protein>
<name>A0A0G4HSQ8_9ALVE</name>
<evidence type="ECO:0000259" key="1">
    <source>
        <dbReference type="PROSITE" id="PS50053"/>
    </source>
</evidence>
<proteinExistence type="predicted"/>
<dbReference type="SUPFAM" id="SSF54236">
    <property type="entry name" value="Ubiquitin-like"/>
    <property type="match status" value="1"/>
</dbReference>
<dbReference type="InterPro" id="IPR029071">
    <property type="entry name" value="Ubiquitin-like_domsf"/>
</dbReference>
<dbReference type="PhylomeDB" id="A0A0G4HSQ8"/>
<feature type="domain" description="Ubiquitin-like" evidence="1">
    <location>
        <begin position="1"/>
        <end position="76"/>
    </location>
</feature>
<organism evidence="2">
    <name type="scientific">Chromera velia CCMP2878</name>
    <dbReference type="NCBI Taxonomy" id="1169474"/>
    <lineage>
        <taxon>Eukaryota</taxon>
        <taxon>Sar</taxon>
        <taxon>Alveolata</taxon>
        <taxon>Colpodellida</taxon>
        <taxon>Chromeraceae</taxon>
        <taxon>Chromera</taxon>
    </lineage>
</organism>
<dbReference type="PROSITE" id="PS50053">
    <property type="entry name" value="UBIQUITIN_2"/>
    <property type="match status" value="1"/>
</dbReference>
<dbReference type="InterPro" id="IPR000626">
    <property type="entry name" value="Ubiquitin-like_dom"/>
</dbReference>
<reference evidence="2" key="1">
    <citation type="submission" date="2014-11" db="EMBL/GenBank/DDBJ databases">
        <authorList>
            <person name="Otto D Thomas"/>
            <person name="Naeem Raeece"/>
        </authorList>
    </citation>
    <scope>NUCLEOTIDE SEQUENCE</scope>
</reference>
<evidence type="ECO:0000313" key="2">
    <source>
        <dbReference type="EMBL" id="CEM47323.1"/>
    </source>
</evidence>
<accession>A0A0G4HSQ8</accession>
<sequence>MQLRLRTFPTGSPRQIDAESTETVDVLYEKVSQQSGINLENLAVFFVCPDSHRVTELKDRSRTLESYAITEGGYLEESISFRVKSKDFGDPLIFDLEGRDAAVVKRCLGEFRRNGLGLYMTDEALSRNNARRQNFTPKVTSALHRAIWLLSESRSAASLSHGLECLKEVLFSGICSRLFNQRDRHGLLPLEIAEEVSKRLGGHQQSAISHQADQAIHLVVEALDARKTAALLCRMELLVREGRAASSVSEGRLSDCPVKLFLKLDTSRPMDGAVERRTPTPVAAAAAVVTERARESIEEEHSNRALVAAAAAAAAERAHGRAEAVGTNHSLAAAVAAAAAERAQRRAEEVSTNRMLAAAVAAQAAAAAGSGGRTPARRQGGGGQRMLNALQRNVLSFVWVNAELDSTAR</sequence>